<accession>A0A419V394</accession>
<evidence type="ECO:0000313" key="1">
    <source>
        <dbReference type="EMBL" id="RKD72876.1"/>
    </source>
</evidence>
<evidence type="ECO:0000313" key="2">
    <source>
        <dbReference type="Proteomes" id="UP000285120"/>
    </source>
</evidence>
<sequence length="54" mass="6149">MIEEKRYRVVIRCPQCGEKFVLKGSRKEDGTIQTGFVRCICGNSSHLYVDTAPE</sequence>
<comment type="caution">
    <text evidence="1">The sequence shown here is derived from an EMBL/GenBank/DDBJ whole genome shotgun (WGS) entry which is preliminary data.</text>
</comment>
<dbReference type="Proteomes" id="UP000285120">
    <property type="component" value="Unassembled WGS sequence"/>
</dbReference>
<dbReference type="RefSeq" id="WP_170146902.1">
    <property type="nucleotide sequence ID" value="NZ_RAPK01000009.1"/>
</dbReference>
<reference evidence="1 2" key="1">
    <citation type="submission" date="2018-09" db="EMBL/GenBank/DDBJ databases">
        <title>Genomic Encyclopedia of Archaeal and Bacterial Type Strains, Phase II (KMG-II): from individual species to whole genera.</title>
        <authorList>
            <person name="Goeker M."/>
        </authorList>
    </citation>
    <scope>NUCLEOTIDE SEQUENCE [LARGE SCALE GENOMIC DNA]</scope>
    <source>
        <strain evidence="1 2">DSM 17008</strain>
    </source>
</reference>
<dbReference type="EMBL" id="RAPK01000009">
    <property type="protein sequence ID" value="RKD72876.1"/>
    <property type="molecule type" value="Genomic_DNA"/>
</dbReference>
<name>A0A419V394_9BACL</name>
<organism evidence="1 2">
    <name type="scientific">Sinobaca qinghaiensis</name>
    <dbReference type="NCBI Taxonomy" id="342944"/>
    <lineage>
        <taxon>Bacteria</taxon>
        <taxon>Bacillati</taxon>
        <taxon>Bacillota</taxon>
        <taxon>Bacilli</taxon>
        <taxon>Bacillales</taxon>
        <taxon>Sporolactobacillaceae</taxon>
        <taxon>Sinobaca</taxon>
    </lineage>
</organism>
<keyword evidence="2" id="KW-1185">Reference proteome</keyword>
<dbReference type="AlphaFoldDB" id="A0A419V394"/>
<protein>
    <submittedName>
        <fullName evidence="1">Uncharacterized protein</fullName>
    </submittedName>
</protein>
<proteinExistence type="predicted"/>
<gene>
    <name evidence="1" type="ORF">ATL39_2072</name>
</gene>